<dbReference type="GO" id="GO:0005886">
    <property type="term" value="C:plasma membrane"/>
    <property type="evidence" value="ECO:0007669"/>
    <property type="project" value="TreeGrafter"/>
</dbReference>
<dbReference type="AlphaFoldDB" id="A0A7C2TJQ0"/>
<keyword evidence="3" id="KW-0411">Iron-sulfur</keyword>
<name>A0A7C2TJQ0_9BACT</name>
<dbReference type="GO" id="GO:0051536">
    <property type="term" value="F:iron-sulfur cluster binding"/>
    <property type="evidence" value="ECO:0007669"/>
    <property type="project" value="UniProtKB-KW"/>
</dbReference>
<dbReference type="Pfam" id="PF13237">
    <property type="entry name" value="Fer4_10"/>
    <property type="match status" value="1"/>
</dbReference>
<dbReference type="PROSITE" id="PS51379">
    <property type="entry name" value="4FE4S_FER_2"/>
    <property type="match status" value="3"/>
</dbReference>
<dbReference type="InterPro" id="IPR051460">
    <property type="entry name" value="HdrC_iron-sulfur_subunit"/>
</dbReference>
<keyword evidence="2" id="KW-0408">Iron</keyword>
<evidence type="ECO:0000256" key="2">
    <source>
        <dbReference type="ARBA" id="ARBA00023004"/>
    </source>
</evidence>
<evidence type="ECO:0000256" key="3">
    <source>
        <dbReference type="ARBA" id="ARBA00023014"/>
    </source>
</evidence>
<dbReference type="SUPFAM" id="SSF54862">
    <property type="entry name" value="4Fe-4S ferredoxins"/>
    <property type="match status" value="1"/>
</dbReference>
<evidence type="ECO:0000313" key="5">
    <source>
        <dbReference type="EMBL" id="HET97201.1"/>
    </source>
</evidence>
<reference evidence="5" key="1">
    <citation type="journal article" date="2020" name="mSystems">
        <title>Genome- and Community-Level Interaction Insights into Carbon Utilization and Element Cycling Functions of Hydrothermarchaeota in Hydrothermal Sediment.</title>
        <authorList>
            <person name="Zhou Z."/>
            <person name="Liu Y."/>
            <person name="Xu W."/>
            <person name="Pan J."/>
            <person name="Luo Z.H."/>
            <person name="Li M."/>
        </authorList>
    </citation>
    <scope>NUCLEOTIDE SEQUENCE [LARGE SCALE GENOMIC DNA]</scope>
    <source>
        <strain evidence="5">SpSt-1224</strain>
    </source>
</reference>
<dbReference type="Gene3D" id="1.10.1060.10">
    <property type="entry name" value="Alpha-helical ferredoxin"/>
    <property type="match status" value="1"/>
</dbReference>
<feature type="domain" description="4Fe-4S ferredoxin-type" evidence="4">
    <location>
        <begin position="18"/>
        <end position="50"/>
    </location>
</feature>
<dbReference type="Pfam" id="PF13183">
    <property type="entry name" value="Fer4_8"/>
    <property type="match status" value="1"/>
</dbReference>
<dbReference type="GO" id="GO:0046872">
    <property type="term" value="F:metal ion binding"/>
    <property type="evidence" value="ECO:0007669"/>
    <property type="project" value="UniProtKB-KW"/>
</dbReference>
<organism evidence="5">
    <name type="scientific">Desulfurivibrio alkaliphilus</name>
    <dbReference type="NCBI Taxonomy" id="427923"/>
    <lineage>
        <taxon>Bacteria</taxon>
        <taxon>Pseudomonadati</taxon>
        <taxon>Thermodesulfobacteriota</taxon>
        <taxon>Desulfobulbia</taxon>
        <taxon>Desulfobulbales</taxon>
        <taxon>Desulfobulbaceae</taxon>
        <taxon>Desulfurivibrio</taxon>
    </lineage>
</organism>
<sequence length="188" mass="20566">MTVTSKEINTTFSAEVTAQPGGQYLNRCYSCGACSGACPVSQAIPDFDPRRMIHMIRMGLKERLLTSDLLWYCSSCQNCVFVCPQDVRFAEIVGALRKLALEQGLVSDQDLLDKGKAAWVERDECVSCLTCVRVCPWRIPVIDQGGKAYIDPRECRACGICSTECPAAAIQLNESADERLIAACGASR</sequence>
<feature type="domain" description="4Fe-4S ferredoxin-type" evidence="4">
    <location>
        <begin position="116"/>
        <end position="145"/>
    </location>
</feature>
<dbReference type="InterPro" id="IPR017900">
    <property type="entry name" value="4Fe4S_Fe_S_CS"/>
</dbReference>
<evidence type="ECO:0000256" key="1">
    <source>
        <dbReference type="ARBA" id="ARBA00022723"/>
    </source>
</evidence>
<evidence type="ECO:0000259" key="4">
    <source>
        <dbReference type="PROSITE" id="PS51379"/>
    </source>
</evidence>
<comment type="caution">
    <text evidence="5">The sequence shown here is derived from an EMBL/GenBank/DDBJ whole genome shotgun (WGS) entry which is preliminary data.</text>
</comment>
<dbReference type="InterPro" id="IPR009051">
    <property type="entry name" value="Helical_ferredxn"/>
</dbReference>
<dbReference type="EMBL" id="DSDS01000011">
    <property type="protein sequence ID" value="HET97201.1"/>
    <property type="molecule type" value="Genomic_DNA"/>
</dbReference>
<keyword evidence="1" id="KW-0479">Metal-binding</keyword>
<dbReference type="PANTHER" id="PTHR43255">
    <property type="entry name" value="IRON-SULFUR-BINDING OXIDOREDUCTASE FADF-RELATED-RELATED"/>
    <property type="match status" value="1"/>
</dbReference>
<dbReference type="Proteomes" id="UP000885986">
    <property type="component" value="Unassembled WGS sequence"/>
</dbReference>
<proteinExistence type="predicted"/>
<dbReference type="PROSITE" id="PS00198">
    <property type="entry name" value="4FE4S_FER_1"/>
    <property type="match status" value="3"/>
</dbReference>
<dbReference type="InterPro" id="IPR017896">
    <property type="entry name" value="4Fe4S_Fe-S-bd"/>
</dbReference>
<dbReference type="Gene3D" id="3.30.70.20">
    <property type="match status" value="1"/>
</dbReference>
<protein>
    <submittedName>
        <fullName evidence="5">4Fe-4S dicluster domain-containing protein</fullName>
    </submittedName>
</protein>
<dbReference type="PANTHER" id="PTHR43255:SF2">
    <property type="entry name" value="HETERODISULFIDE REDUCTASE RELATED PROTEIN"/>
    <property type="match status" value="1"/>
</dbReference>
<gene>
    <name evidence="5" type="ORF">ENN98_00565</name>
</gene>
<accession>A0A7C2TJQ0</accession>
<feature type="domain" description="4Fe-4S ferredoxin-type" evidence="4">
    <location>
        <begin position="146"/>
        <end position="175"/>
    </location>
</feature>